<dbReference type="InterPro" id="IPR020568">
    <property type="entry name" value="Ribosomal_Su5_D2-typ_SF"/>
</dbReference>
<dbReference type="Pfam" id="PF18073">
    <property type="entry name" value="Zn_ribbon_LapB"/>
    <property type="match status" value="1"/>
</dbReference>
<dbReference type="Pfam" id="PF13481">
    <property type="entry name" value="AAA_25"/>
    <property type="match status" value="1"/>
</dbReference>
<proteinExistence type="predicted"/>
<dbReference type="PROSITE" id="PS50162">
    <property type="entry name" value="RECA_2"/>
    <property type="match status" value="1"/>
</dbReference>
<organism evidence="3 4">
    <name type="scientific">Peptoniphilus lacrimalis</name>
    <dbReference type="NCBI Taxonomy" id="33031"/>
    <lineage>
        <taxon>Bacteria</taxon>
        <taxon>Bacillati</taxon>
        <taxon>Bacillota</taxon>
        <taxon>Tissierellia</taxon>
        <taxon>Tissierellales</taxon>
        <taxon>Peptoniphilaceae</taxon>
        <taxon>Peptoniphilus</taxon>
    </lineage>
</organism>
<dbReference type="GO" id="GO:0000725">
    <property type="term" value="P:recombinational repair"/>
    <property type="evidence" value="ECO:0007669"/>
    <property type="project" value="TreeGrafter"/>
</dbReference>
<dbReference type="PANTHER" id="PTHR32472">
    <property type="entry name" value="DNA REPAIR PROTEIN RADA"/>
    <property type="match status" value="1"/>
</dbReference>
<dbReference type="PANTHER" id="PTHR32472:SF10">
    <property type="entry name" value="DNA REPAIR PROTEIN RADA-LIKE PROTEIN"/>
    <property type="match status" value="1"/>
</dbReference>
<keyword evidence="1" id="KW-0479">Metal-binding</keyword>
<evidence type="ECO:0000256" key="1">
    <source>
        <dbReference type="ARBA" id="ARBA00022723"/>
    </source>
</evidence>
<dbReference type="GO" id="GO:0046872">
    <property type="term" value="F:metal ion binding"/>
    <property type="evidence" value="ECO:0007669"/>
    <property type="project" value="UniProtKB-KW"/>
</dbReference>
<dbReference type="InterPro" id="IPR003593">
    <property type="entry name" value="AAA+_ATPase"/>
</dbReference>
<dbReference type="InterPro" id="IPR014721">
    <property type="entry name" value="Ribsml_uS5_D2-typ_fold_subgr"/>
</dbReference>
<dbReference type="PRINTS" id="PR01874">
    <property type="entry name" value="DNAREPAIRADA"/>
</dbReference>
<protein>
    <submittedName>
        <fullName evidence="3">DNA repair protein RadA</fullName>
    </submittedName>
</protein>
<dbReference type="Gene3D" id="3.30.230.10">
    <property type="match status" value="1"/>
</dbReference>
<gene>
    <name evidence="3" type="ORF">NCTC13149_00310</name>
</gene>
<dbReference type="STRING" id="1122949.GCA_000378725_00879"/>
<dbReference type="SMART" id="SM00382">
    <property type="entry name" value="AAA"/>
    <property type="match status" value="1"/>
</dbReference>
<dbReference type="Proteomes" id="UP000255517">
    <property type="component" value="Unassembled WGS sequence"/>
</dbReference>
<evidence type="ECO:0000259" key="2">
    <source>
        <dbReference type="PROSITE" id="PS50162"/>
    </source>
</evidence>
<dbReference type="RefSeq" id="WP_019034696.1">
    <property type="nucleotide sequence ID" value="NZ_CAMUOS010000007.1"/>
</dbReference>
<sequence length="454" mass="50863">MKKKIAYKCSNCGYISQGYFGKCPHCNKWNTLEEFDENNNSEKSHSQNKEAVILKNVDSKESSRVMTDIMEFNRVMGGGIVRDSVSILTAKPGAGKSTLLLQVANDLAKKGFVVLYASGEESQSQIKRRATRILDKLSENIWVSSTTFLDDVLEQIKTVDPDFIIIDSIQTFVLKEFNSRPGTPTQTMECAYKMVDIAKNSKRPRFVFMVGQMTKDDELAGVRSLEHLVDTVLVIEGESSEELRSLMATKNRYGSTGEMGFFTMTESGIKSLDNPSLYFCTLRQEDNSPPGSSLSVIREGTRPIILETEALTSKSFMPYPSRVGECIKREHLNTLISILEERANIRLMDKNVVIKTNGNIKLRDSASNLSIMMSIVSSNLNKPIINNEVFIADVGLTGELKNIPSLELRIKEAERMGFKEAYIADIKSINEDKFKGIKLIKIGHISQVIEKIFS</sequence>
<dbReference type="GO" id="GO:0005524">
    <property type="term" value="F:ATP binding"/>
    <property type="evidence" value="ECO:0007669"/>
    <property type="project" value="InterPro"/>
</dbReference>
<feature type="domain" description="RecA family profile 1" evidence="2">
    <location>
        <begin position="61"/>
        <end position="213"/>
    </location>
</feature>
<dbReference type="AlphaFoldDB" id="A0A379C380"/>
<dbReference type="GO" id="GO:0140664">
    <property type="term" value="F:ATP-dependent DNA damage sensor activity"/>
    <property type="evidence" value="ECO:0007669"/>
    <property type="project" value="InterPro"/>
</dbReference>
<evidence type="ECO:0000313" key="3">
    <source>
        <dbReference type="EMBL" id="SUB56538.1"/>
    </source>
</evidence>
<dbReference type="InterPro" id="IPR020588">
    <property type="entry name" value="RecA_ATP-bd"/>
</dbReference>
<dbReference type="GO" id="GO:0003677">
    <property type="term" value="F:DNA binding"/>
    <property type="evidence" value="ECO:0007669"/>
    <property type="project" value="InterPro"/>
</dbReference>
<dbReference type="InterPro" id="IPR041166">
    <property type="entry name" value="Rubredoxin_2"/>
</dbReference>
<dbReference type="EMBL" id="UGSZ01000001">
    <property type="protein sequence ID" value="SUB56538.1"/>
    <property type="molecule type" value="Genomic_DNA"/>
</dbReference>
<evidence type="ECO:0000313" key="4">
    <source>
        <dbReference type="Proteomes" id="UP000255517"/>
    </source>
</evidence>
<accession>A0A379C380</accession>
<dbReference type="OrthoDB" id="9803906at2"/>
<dbReference type="SUPFAM" id="SSF52540">
    <property type="entry name" value="P-loop containing nucleoside triphosphate hydrolases"/>
    <property type="match status" value="1"/>
</dbReference>
<dbReference type="SUPFAM" id="SSF54211">
    <property type="entry name" value="Ribosomal protein S5 domain 2-like"/>
    <property type="match status" value="1"/>
</dbReference>
<name>A0A379C380_9FIRM</name>
<dbReference type="Gene3D" id="3.40.50.300">
    <property type="entry name" value="P-loop containing nucleotide triphosphate hydrolases"/>
    <property type="match status" value="1"/>
</dbReference>
<reference evidence="3 4" key="1">
    <citation type="submission" date="2018-06" db="EMBL/GenBank/DDBJ databases">
        <authorList>
            <consortium name="Pathogen Informatics"/>
            <person name="Doyle S."/>
        </authorList>
    </citation>
    <scope>NUCLEOTIDE SEQUENCE [LARGE SCALE GENOMIC DNA]</scope>
    <source>
        <strain evidence="3 4">NCTC13149</strain>
    </source>
</reference>
<dbReference type="GO" id="GO:0005829">
    <property type="term" value="C:cytosol"/>
    <property type="evidence" value="ECO:0007669"/>
    <property type="project" value="TreeGrafter"/>
</dbReference>
<dbReference type="InterPro" id="IPR027417">
    <property type="entry name" value="P-loop_NTPase"/>
</dbReference>